<gene>
    <name evidence="4" type="ORF">EK403_10155</name>
</gene>
<dbReference type="PANTHER" id="PTHR12049">
    <property type="entry name" value="PROTEIN ARGININE METHYLTRANSFERASE NDUFAF7, MITOCHONDRIAL"/>
    <property type="match status" value="1"/>
</dbReference>
<evidence type="ECO:0000256" key="3">
    <source>
        <dbReference type="SAM" id="MobiDB-lite"/>
    </source>
</evidence>
<dbReference type="PANTHER" id="PTHR12049:SF7">
    <property type="entry name" value="PROTEIN ARGININE METHYLTRANSFERASE NDUFAF7, MITOCHONDRIAL"/>
    <property type="match status" value="1"/>
</dbReference>
<evidence type="ECO:0000313" key="5">
    <source>
        <dbReference type="Proteomes" id="UP000289708"/>
    </source>
</evidence>
<dbReference type="GO" id="GO:0032259">
    <property type="term" value="P:methylation"/>
    <property type="evidence" value="ECO:0007669"/>
    <property type="project" value="UniProtKB-KW"/>
</dbReference>
<name>A0A4Q0MKQ9_9HYPH</name>
<dbReference type="AlphaFoldDB" id="A0A4Q0MKQ9"/>
<organism evidence="4 5">
    <name type="scientific">Hansschlegelia zhihuaiae</name>
    <dbReference type="NCBI Taxonomy" id="405005"/>
    <lineage>
        <taxon>Bacteria</taxon>
        <taxon>Pseudomonadati</taxon>
        <taxon>Pseudomonadota</taxon>
        <taxon>Alphaproteobacteria</taxon>
        <taxon>Hyphomicrobiales</taxon>
        <taxon>Methylopilaceae</taxon>
        <taxon>Hansschlegelia</taxon>
    </lineage>
</organism>
<protein>
    <submittedName>
        <fullName evidence="4">SAM-dependent methyltransferase</fullName>
    </submittedName>
</protein>
<dbReference type="RefSeq" id="WP_206659521.1">
    <property type="nucleotide sequence ID" value="NZ_RYFI01000008.1"/>
</dbReference>
<dbReference type="Pfam" id="PF02636">
    <property type="entry name" value="Methyltransf_28"/>
    <property type="match status" value="1"/>
</dbReference>
<dbReference type="SUPFAM" id="SSF53335">
    <property type="entry name" value="S-adenosyl-L-methionine-dependent methyltransferases"/>
    <property type="match status" value="1"/>
</dbReference>
<dbReference type="Gene3D" id="3.40.50.12710">
    <property type="match status" value="1"/>
</dbReference>
<sequence>MTPLGREIAAIVEAEGPISVARYMALCLGHPAHGYYATRDPFGADGDFITAPEISQMFGELIGLWCAEVWTLMGRPPSVALVELGPGRGTLMADMLRAGRAAPGFLDAAEVTLVETSPALREVQARTLTGARVSWATSVGEALSSPSPCKGAGGPAQSDGPGGDRA</sequence>
<dbReference type="EMBL" id="RYFI01000008">
    <property type="protein sequence ID" value="RXF73606.1"/>
    <property type="molecule type" value="Genomic_DNA"/>
</dbReference>
<feature type="non-terminal residue" evidence="4">
    <location>
        <position position="166"/>
    </location>
</feature>
<comment type="caution">
    <text evidence="4">The sequence shown here is derived from an EMBL/GenBank/DDBJ whole genome shotgun (WGS) entry which is preliminary data.</text>
</comment>
<dbReference type="GO" id="GO:0035243">
    <property type="term" value="F:protein-arginine omega-N symmetric methyltransferase activity"/>
    <property type="evidence" value="ECO:0007669"/>
    <property type="project" value="TreeGrafter"/>
</dbReference>
<keyword evidence="1 4" id="KW-0489">Methyltransferase</keyword>
<reference evidence="4 5" key="1">
    <citation type="submission" date="2018-12" db="EMBL/GenBank/DDBJ databases">
        <title>bacterium Hansschlegelia zhihuaiae S113.</title>
        <authorList>
            <person name="He J."/>
        </authorList>
    </citation>
    <scope>NUCLEOTIDE SEQUENCE [LARGE SCALE GENOMIC DNA]</scope>
    <source>
        <strain evidence="4 5">S 113</strain>
    </source>
</reference>
<keyword evidence="5" id="KW-1185">Reference proteome</keyword>
<evidence type="ECO:0000256" key="2">
    <source>
        <dbReference type="ARBA" id="ARBA00022679"/>
    </source>
</evidence>
<dbReference type="InterPro" id="IPR003788">
    <property type="entry name" value="NDUFAF7"/>
</dbReference>
<dbReference type="InterPro" id="IPR038375">
    <property type="entry name" value="NDUFAF7_sf"/>
</dbReference>
<feature type="region of interest" description="Disordered" evidence="3">
    <location>
        <begin position="139"/>
        <end position="166"/>
    </location>
</feature>
<dbReference type="InterPro" id="IPR029063">
    <property type="entry name" value="SAM-dependent_MTases_sf"/>
</dbReference>
<evidence type="ECO:0000313" key="4">
    <source>
        <dbReference type="EMBL" id="RXF73606.1"/>
    </source>
</evidence>
<dbReference type="Proteomes" id="UP000289708">
    <property type="component" value="Unassembled WGS sequence"/>
</dbReference>
<accession>A0A4Q0MKQ9</accession>
<evidence type="ECO:0000256" key="1">
    <source>
        <dbReference type="ARBA" id="ARBA00022603"/>
    </source>
</evidence>
<proteinExistence type="predicted"/>
<keyword evidence="2 4" id="KW-0808">Transferase</keyword>